<accession>A0A964T9D7</accession>
<dbReference type="RefSeq" id="WP_166522054.1">
    <property type="nucleotide sequence ID" value="NZ_JAAABI010000001.1"/>
</dbReference>
<dbReference type="Gene3D" id="3.30.530.20">
    <property type="match status" value="1"/>
</dbReference>
<dbReference type="SUPFAM" id="SSF55961">
    <property type="entry name" value="Bet v1-like"/>
    <property type="match status" value="1"/>
</dbReference>
<name>A0A964T9D7_9FLAO</name>
<evidence type="ECO:0000256" key="1">
    <source>
        <dbReference type="SAM" id="Phobius"/>
    </source>
</evidence>
<dbReference type="InterPro" id="IPR023393">
    <property type="entry name" value="START-like_dom_sf"/>
</dbReference>
<proteinExistence type="predicted"/>
<protein>
    <submittedName>
        <fullName evidence="2">Polyketide cyclase</fullName>
    </submittedName>
</protein>
<evidence type="ECO:0000313" key="2">
    <source>
        <dbReference type="EMBL" id="NAY90647.1"/>
    </source>
</evidence>
<comment type="caution">
    <text evidence="2">The sequence shown here is derived from an EMBL/GenBank/DDBJ whole genome shotgun (WGS) entry which is preliminary data.</text>
</comment>
<dbReference type="EMBL" id="JAAABI010000001">
    <property type="protein sequence ID" value="NAY90647.1"/>
    <property type="molecule type" value="Genomic_DNA"/>
</dbReference>
<dbReference type="CDD" id="cd07818">
    <property type="entry name" value="SRPBCC_1"/>
    <property type="match status" value="1"/>
</dbReference>
<keyword evidence="1" id="KW-0812">Transmembrane</keyword>
<keyword evidence="3" id="KW-1185">Reference proteome</keyword>
<dbReference type="AlphaFoldDB" id="A0A964T9D7"/>
<evidence type="ECO:0000313" key="3">
    <source>
        <dbReference type="Proteomes" id="UP000667650"/>
    </source>
</evidence>
<dbReference type="Proteomes" id="UP000667650">
    <property type="component" value="Unassembled WGS sequence"/>
</dbReference>
<keyword evidence="1" id="KW-0472">Membrane</keyword>
<sequence length="175" mass="19818">MITALYIVGGIVLLVLILAMIAPKTYHVSRSIEIAKPKSEVFENLRFLKNQDAWSPWNKKDPHMEKKFTGTDGTVGATSYWNGNKDVGEGEQEITKIVDGERVESELRFLKPWKSTSDAYLATEEIDANITKVTWGFSGKNKFPMSIMMLFMNMDKMVGKDFEEGLSSLKQTLKK</sequence>
<feature type="transmembrane region" description="Helical" evidence="1">
    <location>
        <begin position="6"/>
        <end position="22"/>
    </location>
</feature>
<reference evidence="2" key="1">
    <citation type="submission" date="2020-01" db="EMBL/GenBank/DDBJ databases">
        <title>Muricauda ochracea sp. nov., isolated from a tidal flat of Garorim bay in Korea.</title>
        <authorList>
            <person name="Kim D."/>
            <person name="Yoo Y."/>
            <person name="Kim J.-J."/>
        </authorList>
    </citation>
    <scope>NUCLEOTIDE SEQUENCE</scope>
    <source>
        <strain evidence="2">JGD-17</strain>
    </source>
</reference>
<keyword evidence="1" id="KW-1133">Transmembrane helix</keyword>
<gene>
    <name evidence="2" type="ORF">GTQ34_01840</name>
</gene>
<organism evidence="2 3">
    <name type="scientific">Flagellimonas ochracea</name>
    <dbReference type="NCBI Taxonomy" id="2696472"/>
    <lineage>
        <taxon>Bacteria</taxon>
        <taxon>Pseudomonadati</taxon>
        <taxon>Bacteroidota</taxon>
        <taxon>Flavobacteriia</taxon>
        <taxon>Flavobacteriales</taxon>
        <taxon>Flavobacteriaceae</taxon>
        <taxon>Flagellimonas</taxon>
    </lineage>
</organism>